<evidence type="ECO:0000313" key="8">
    <source>
        <dbReference type="Proteomes" id="UP000317429"/>
    </source>
</evidence>
<feature type="transmembrane region" description="Helical" evidence="6">
    <location>
        <begin position="388"/>
        <end position="409"/>
    </location>
</feature>
<evidence type="ECO:0000256" key="6">
    <source>
        <dbReference type="SAM" id="Phobius"/>
    </source>
</evidence>
<evidence type="ECO:0000256" key="3">
    <source>
        <dbReference type="ARBA" id="ARBA00022692"/>
    </source>
</evidence>
<organism evidence="7 8">
    <name type="scientific">Pirellulimonas nuda</name>
    <dbReference type="NCBI Taxonomy" id="2528009"/>
    <lineage>
        <taxon>Bacteria</taxon>
        <taxon>Pseudomonadati</taxon>
        <taxon>Planctomycetota</taxon>
        <taxon>Planctomycetia</taxon>
        <taxon>Pirellulales</taxon>
        <taxon>Lacipirellulaceae</taxon>
        <taxon>Pirellulimonas</taxon>
    </lineage>
</organism>
<feature type="transmembrane region" description="Helical" evidence="6">
    <location>
        <begin position="168"/>
        <end position="189"/>
    </location>
</feature>
<keyword evidence="3 6" id="KW-0812">Transmembrane</keyword>
<comment type="subcellular location">
    <subcellularLocation>
        <location evidence="1">Cell membrane</location>
        <topology evidence="1">Multi-pass membrane protein</topology>
    </subcellularLocation>
</comment>
<reference evidence="7 8" key="1">
    <citation type="submission" date="2019-02" db="EMBL/GenBank/DDBJ databases">
        <title>Deep-cultivation of Planctomycetes and their phenomic and genomic characterization uncovers novel biology.</title>
        <authorList>
            <person name="Wiegand S."/>
            <person name="Jogler M."/>
            <person name="Boedeker C."/>
            <person name="Pinto D."/>
            <person name="Vollmers J."/>
            <person name="Rivas-Marin E."/>
            <person name="Kohn T."/>
            <person name="Peeters S.H."/>
            <person name="Heuer A."/>
            <person name="Rast P."/>
            <person name="Oberbeckmann S."/>
            <person name="Bunk B."/>
            <person name="Jeske O."/>
            <person name="Meyerdierks A."/>
            <person name="Storesund J.E."/>
            <person name="Kallscheuer N."/>
            <person name="Luecker S."/>
            <person name="Lage O.M."/>
            <person name="Pohl T."/>
            <person name="Merkel B.J."/>
            <person name="Hornburger P."/>
            <person name="Mueller R.-W."/>
            <person name="Bruemmer F."/>
            <person name="Labrenz M."/>
            <person name="Spormann A.M."/>
            <person name="Op den Camp H."/>
            <person name="Overmann J."/>
            <person name="Amann R."/>
            <person name="Jetten M.S.M."/>
            <person name="Mascher T."/>
            <person name="Medema M.H."/>
            <person name="Devos D.P."/>
            <person name="Kaster A.-K."/>
            <person name="Ovreas L."/>
            <person name="Rohde M."/>
            <person name="Galperin M.Y."/>
            <person name="Jogler C."/>
        </authorList>
    </citation>
    <scope>NUCLEOTIDE SEQUENCE [LARGE SCALE GENOMIC DNA]</scope>
    <source>
        <strain evidence="7 8">Pla175</strain>
    </source>
</reference>
<feature type="transmembrane region" description="Helical" evidence="6">
    <location>
        <begin position="421"/>
        <end position="448"/>
    </location>
</feature>
<sequence>MLLAVTVVQRSIGFGRGVLFCRWLDAEALGRWEMAYGFLLLAAPLAVLGLPGSFGRYLVRFREQGRLRLFLRRTTLWTALLSAAAVAALILFRAPMAELVFGDPARAGLMTLVALTLAAVIAHHFAEAVLAGMRLFRLVSAMHFFQSTAFALIAVTLLLTWGPRAESIVVAYGLACVASLLAVGVRAAIEARGEQDTAEPVAHREFWPPLMRFAIWIWVANLLANLFAVIDRYMILHFGGFDATAALAQVGNYHAANIVPALMVSIANLLVGAVTPHLSHAWEQGRRDEVSDQLNLTLKLTALGMLAGGCAVLVGCPWLFATAFPGKYAEGLAVLPWAVVACVWFGVMMVAQTYAFCAEKSRRCALPLAAGLLANVLLNLLLLPRLGLLGAVVATALATLLALVGQLIVNQRLGMRLHRGTLLLCAAPAALTAGPAAAALMLCVAMLARRVVFSPEELAKAGTLRLGVFPRAAGA</sequence>
<dbReference type="InterPro" id="IPR002797">
    <property type="entry name" value="Polysacc_synth"/>
</dbReference>
<dbReference type="KEGG" id="pnd:Pla175_08030"/>
<dbReference type="GO" id="GO:0005886">
    <property type="term" value="C:plasma membrane"/>
    <property type="evidence" value="ECO:0007669"/>
    <property type="project" value="UniProtKB-SubCell"/>
</dbReference>
<feature type="transmembrane region" description="Helical" evidence="6">
    <location>
        <begin position="364"/>
        <end position="382"/>
    </location>
</feature>
<dbReference type="PANTHER" id="PTHR30250:SF11">
    <property type="entry name" value="O-ANTIGEN TRANSPORTER-RELATED"/>
    <property type="match status" value="1"/>
</dbReference>
<proteinExistence type="predicted"/>
<feature type="transmembrane region" description="Helical" evidence="6">
    <location>
        <begin position="75"/>
        <end position="95"/>
    </location>
</feature>
<dbReference type="InterPro" id="IPR050833">
    <property type="entry name" value="Poly_Biosynth_Transport"/>
</dbReference>
<dbReference type="PANTHER" id="PTHR30250">
    <property type="entry name" value="PST FAMILY PREDICTED COLANIC ACID TRANSPORTER"/>
    <property type="match status" value="1"/>
</dbReference>
<evidence type="ECO:0000313" key="7">
    <source>
        <dbReference type="EMBL" id="QDU87441.1"/>
    </source>
</evidence>
<feature type="transmembrane region" description="Helical" evidence="6">
    <location>
        <begin position="34"/>
        <end position="54"/>
    </location>
</feature>
<feature type="transmembrane region" description="Helical" evidence="6">
    <location>
        <begin position="332"/>
        <end position="357"/>
    </location>
</feature>
<feature type="transmembrane region" description="Helical" evidence="6">
    <location>
        <begin position="296"/>
        <end position="320"/>
    </location>
</feature>
<dbReference type="AlphaFoldDB" id="A0A518D7J8"/>
<evidence type="ECO:0000256" key="5">
    <source>
        <dbReference type="ARBA" id="ARBA00023136"/>
    </source>
</evidence>
<feature type="transmembrane region" description="Helical" evidence="6">
    <location>
        <begin position="210"/>
        <end position="235"/>
    </location>
</feature>
<keyword evidence="2" id="KW-1003">Cell membrane</keyword>
<keyword evidence="4 6" id="KW-1133">Transmembrane helix</keyword>
<dbReference type="Pfam" id="PF01943">
    <property type="entry name" value="Polysacc_synt"/>
    <property type="match status" value="1"/>
</dbReference>
<accession>A0A518D7J8</accession>
<protein>
    <submittedName>
        <fullName evidence="7">MurJ-like flippase</fullName>
    </submittedName>
</protein>
<name>A0A518D7J8_9BACT</name>
<evidence type="ECO:0000256" key="4">
    <source>
        <dbReference type="ARBA" id="ARBA00022989"/>
    </source>
</evidence>
<feature type="transmembrane region" description="Helical" evidence="6">
    <location>
        <begin position="107"/>
        <end position="126"/>
    </location>
</feature>
<evidence type="ECO:0000256" key="1">
    <source>
        <dbReference type="ARBA" id="ARBA00004651"/>
    </source>
</evidence>
<feature type="transmembrane region" description="Helical" evidence="6">
    <location>
        <begin position="138"/>
        <end position="162"/>
    </location>
</feature>
<evidence type="ECO:0000256" key="2">
    <source>
        <dbReference type="ARBA" id="ARBA00022475"/>
    </source>
</evidence>
<keyword evidence="8" id="KW-1185">Reference proteome</keyword>
<keyword evidence="5 6" id="KW-0472">Membrane</keyword>
<gene>
    <name evidence="7" type="ORF">Pla175_08030</name>
</gene>
<dbReference type="Proteomes" id="UP000317429">
    <property type="component" value="Chromosome"/>
</dbReference>
<feature type="transmembrane region" description="Helical" evidence="6">
    <location>
        <begin position="255"/>
        <end position="275"/>
    </location>
</feature>
<dbReference type="EMBL" id="CP036291">
    <property type="protein sequence ID" value="QDU87441.1"/>
    <property type="molecule type" value="Genomic_DNA"/>
</dbReference>